<proteinExistence type="predicted"/>
<dbReference type="GO" id="GO:0006508">
    <property type="term" value="P:proteolysis"/>
    <property type="evidence" value="ECO:0007669"/>
    <property type="project" value="InterPro"/>
</dbReference>
<evidence type="ECO:0000256" key="3">
    <source>
        <dbReference type="SAM" id="MobiDB-lite"/>
    </source>
</evidence>
<feature type="region of interest" description="Disordered" evidence="3">
    <location>
        <begin position="593"/>
        <end position="615"/>
    </location>
</feature>
<dbReference type="InterPro" id="IPR001995">
    <property type="entry name" value="Peptidase_A2_cat"/>
</dbReference>
<evidence type="ECO:0000313" key="7">
    <source>
        <dbReference type="EnsemblMetazoa" id="LLOJ007372-PA"/>
    </source>
</evidence>
<feature type="domain" description="CCHC-type" evidence="4">
    <location>
        <begin position="298"/>
        <end position="313"/>
    </location>
</feature>
<name>A0A1B0CR74_LUTLO</name>
<keyword evidence="2" id="KW-0862">Zinc</keyword>
<dbReference type="PANTHER" id="PTHR33223:SF6">
    <property type="entry name" value="CCHC-TYPE DOMAIN-CONTAINING PROTEIN"/>
    <property type="match status" value="1"/>
</dbReference>
<dbReference type="InterPro" id="IPR001878">
    <property type="entry name" value="Znf_CCHC"/>
</dbReference>
<dbReference type="EMBL" id="GITU01010333">
    <property type="protein sequence ID" value="MBC1179036.1"/>
    <property type="molecule type" value="Transcribed_RNA"/>
</dbReference>
<keyword evidence="2" id="KW-0479">Metal-binding</keyword>
<evidence type="ECO:0000259" key="4">
    <source>
        <dbReference type="PROSITE" id="PS50158"/>
    </source>
</evidence>
<dbReference type="PROSITE" id="PS50175">
    <property type="entry name" value="ASP_PROT_RETROV"/>
    <property type="match status" value="1"/>
</dbReference>
<evidence type="ECO:0000313" key="8">
    <source>
        <dbReference type="Proteomes" id="UP000092461"/>
    </source>
</evidence>
<feature type="domain" description="Peptidase A2" evidence="5">
    <location>
        <begin position="369"/>
        <end position="451"/>
    </location>
</feature>
<dbReference type="SUPFAM" id="SSF57756">
    <property type="entry name" value="Retrovirus zinc finger-like domains"/>
    <property type="match status" value="1"/>
</dbReference>
<dbReference type="Proteomes" id="UP000092461">
    <property type="component" value="Unassembled WGS sequence"/>
</dbReference>
<feature type="compositionally biased region" description="Basic and acidic residues" evidence="3">
    <location>
        <begin position="593"/>
        <end position="602"/>
    </location>
</feature>
<dbReference type="InterPro" id="IPR003034">
    <property type="entry name" value="SAP_dom"/>
</dbReference>
<dbReference type="SMART" id="SM00343">
    <property type="entry name" value="ZnF_C2HC"/>
    <property type="match status" value="2"/>
</dbReference>
<dbReference type="InterPro" id="IPR021109">
    <property type="entry name" value="Peptidase_aspartic_dom_sf"/>
</dbReference>
<evidence type="ECO:0000313" key="6">
    <source>
        <dbReference type="EMBL" id="MBC1179036.1"/>
    </source>
</evidence>
<organism evidence="7 8">
    <name type="scientific">Lutzomyia longipalpis</name>
    <name type="common">Sand fly</name>
    <dbReference type="NCBI Taxonomy" id="7200"/>
    <lineage>
        <taxon>Eukaryota</taxon>
        <taxon>Metazoa</taxon>
        <taxon>Ecdysozoa</taxon>
        <taxon>Arthropoda</taxon>
        <taxon>Hexapoda</taxon>
        <taxon>Insecta</taxon>
        <taxon>Pterygota</taxon>
        <taxon>Neoptera</taxon>
        <taxon>Endopterygota</taxon>
        <taxon>Diptera</taxon>
        <taxon>Nematocera</taxon>
        <taxon>Psychodoidea</taxon>
        <taxon>Psychodidae</taxon>
        <taxon>Lutzomyia</taxon>
        <taxon>Lutzomyia</taxon>
    </lineage>
</organism>
<dbReference type="Pfam" id="PF02037">
    <property type="entry name" value="SAP"/>
    <property type="match status" value="1"/>
</dbReference>
<dbReference type="GO" id="GO:0003676">
    <property type="term" value="F:nucleic acid binding"/>
    <property type="evidence" value="ECO:0007669"/>
    <property type="project" value="InterPro"/>
</dbReference>
<dbReference type="SMART" id="SM00513">
    <property type="entry name" value="SAP"/>
    <property type="match status" value="1"/>
</dbReference>
<feature type="region of interest" description="Disordered" evidence="3">
    <location>
        <begin position="46"/>
        <end position="84"/>
    </location>
</feature>
<keyword evidence="1" id="KW-0378">Hydrolase</keyword>
<feature type="region of interest" description="Disordered" evidence="3">
    <location>
        <begin position="482"/>
        <end position="525"/>
    </location>
</feature>
<reference evidence="7" key="3">
    <citation type="submission" date="2020-05" db="UniProtKB">
        <authorList>
            <consortium name="EnsemblMetazoa"/>
        </authorList>
    </citation>
    <scope>IDENTIFICATION</scope>
    <source>
        <strain evidence="7">Jacobina</strain>
    </source>
</reference>
<sequence>MASNVPTVEDLVESFTKVGLIKECRKRGLEVGGDKNELASRIVLHAEEQADQNGGMKRNVGKVDDSDSSREEESDFEGFQTPDDGMRQKRRIRRRYDHKEQAKAISLRDLEDSMEKFGAINEQDVKVWMEDFEGMAETVGLTDLQKFVLCKKVLEGTAKKFVLAQGKLSNWGKLKAALLKEFSKKVSAADIHRRLTNRKKDQKESFRDYLYDMQRIAKAGRVDEKTICEYVCDGIPGDIGQKTMLYEAQSIEELKEKLEVYEKLQAKGKGTLIKTSPADGSKTEEKDTEKTIKSRGHCYNCGEDGHVSNECPDKEKGPKCFKCNEYDHLAKDCKGKSSKSTKAVAQVNMIQVIQSDYDVIKLKIGAYDEIGVVDTFSDVSLIKESLWKKVRAYCGELQPARLHMRGFGGGEFIAKAAVTVKMWIEGEVFEVLCYVVTNDAIDPKLLIGRNFLKSVDYTIKPGCVSIRPKRADEFIVKAQEEGSSVDKSEGSGVNDCVRQDSDNQKKNRDEIKIDGNGEADPKRVNDTVMRKRGLKEPKKVVRQKERKMRKYAMETKMGNPVGNRLAAAVRKEVDEKGITKMFEEKMCIQRKENMQPGIERKTAGVKRGSEASGADVCQEWPCENGVV</sequence>
<dbReference type="AlphaFoldDB" id="A0A1B0CR74"/>
<keyword evidence="8" id="KW-1185">Reference proteome</keyword>
<dbReference type="VEuPathDB" id="VectorBase:LLOJ007372"/>
<feature type="compositionally biased region" description="Basic and acidic residues" evidence="3">
    <location>
        <begin position="497"/>
        <end position="525"/>
    </location>
</feature>
<dbReference type="Pfam" id="PF00098">
    <property type="entry name" value="zf-CCHC"/>
    <property type="match status" value="2"/>
</dbReference>
<evidence type="ECO:0000256" key="2">
    <source>
        <dbReference type="PROSITE-ProRule" id="PRU00047"/>
    </source>
</evidence>
<protein>
    <submittedName>
        <fullName evidence="6 7">Uncharacterized protein</fullName>
    </submittedName>
</protein>
<keyword evidence="2" id="KW-0863">Zinc-finger</keyword>
<feature type="compositionally biased region" description="Basic and acidic residues" evidence="3">
    <location>
        <begin position="61"/>
        <end position="71"/>
    </location>
</feature>
<dbReference type="GO" id="GO:0004190">
    <property type="term" value="F:aspartic-type endopeptidase activity"/>
    <property type="evidence" value="ECO:0007669"/>
    <property type="project" value="InterPro"/>
</dbReference>
<dbReference type="Gene3D" id="4.10.60.10">
    <property type="entry name" value="Zinc finger, CCHC-type"/>
    <property type="match status" value="1"/>
</dbReference>
<dbReference type="PANTHER" id="PTHR33223">
    <property type="entry name" value="CCHC-TYPE DOMAIN-CONTAINING PROTEIN"/>
    <property type="match status" value="1"/>
</dbReference>
<dbReference type="EnsemblMetazoa" id="LLOJ007372-RA">
    <property type="protein sequence ID" value="LLOJ007372-PA"/>
    <property type="gene ID" value="LLOJ007372"/>
</dbReference>
<dbReference type="GO" id="GO:0008270">
    <property type="term" value="F:zinc ion binding"/>
    <property type="evidence" value="ECO:0007669"/>
    <property type="project" value="UniProtKB-KW"/>
</dbReference>
<evidence type="ECO:0000256" key="1">
    <source>
        <dbReference type="ARBA" id="ARBA00022801"/>
    </source>
</evidence>
<evidence type="ECO:0000259" key="5">
    <source>
        <dbReference type="PROSITE" id="PS50175"/>
    </source>
</evidence>
<dbReference type="Gene3D" id="2.40.70.10">
    <property type="entry name" value="Acid Proteases"/>
    <property type="match status" value="1"/>
</dbReference>
<feature type="domain" description="CCHC-type" evidence="4">
    <location>
        <begin position="319"/>
        <end position="334"/>
    </location>
</feature>
<dbReference type="SUPFAM" id="SSF50630">
    <property type="entry name" value="Acid proteases"/>
    <property type="match status" value="1"/>
</dbReference>
<dbReference type="InterPro" id="IPR036875">
    <property type="entry name" value="Znf_CCHC_sf"/>
</dbReference>
<dbReference type="PROSITE" id="PS50158">
    <property type="entry name" value="ZF_CCHC"/>
    <property type="match status" value="2"/>
</dbReference>
<reference evidence="8" key="1">
    <citation type="submission" date="2012-05" db="EMBL/GenBank/DDBJ databases">
        <title>Whole Genome Assembly of Lutzomyia longipalpis.</title>
        <authorList>
            <person name="Richards S."/>
            <person name="Qu C."/>
            <person name="Dillon R."/>
            <person name="Worley K."/>
            <person name="Scherer S."/>
            <person name="Batterton M."/>
            <person name="Taylor A."/>
            <person name="Hawes A."/>
            <person name="Hernandez B."/>
            <person name="Kovar C."/>
            <person name="Mandapat C."/>
            <person name="Pham C."/>
            <person name="Qu C."/>
            <person name="Jing C."/>
            <person name="Bess C."/>
            <person name="Bandaranaike D."/>
            <person name="Ngo D."/>
            <person name="Ongeri F."/>
            <person name="Arias F."/>
            <person name="Lara F."/>
            <person name="Weissenberger G."/>
            <person name="Kamau G."/>
            <person name="Han H."/>
            <person name="Shen H."/>
            <person name="Dinh H."/>
            <person name="Khalil I."/>
            <person name="Jones J."/>
            <person name="Shafer J."/>
            <person name="Jayaseelan J."/>
            <person name="Quiroz J."/>
            <person name="Blankenburg K."/>
            <person name="Nguyen L."/>
            <person name="Jackson L."/>
            <person name="Francisco L."/>
            <person name="Tang L.-Y."/>
            <person name="Pu L.-L."/>
            <person name="Perales L."/>
            <person name="Lorensuhewa L."/>
            <person name="Munidasa M."/>
            <person name="Coyle M."/>
            <person name="Taylor M."/>
            <person name="Puazo M."/>
            <person name="Firestine M."/>
            <person name="Scheel M."/>
            <person name="Javaid M."/>
            <person name="Wang M."/>
            <person name="Li M."/>
            <person name="Tabassum N."/>
            <person name="Saada N."/>
            <person name="Osuji N."/>
            <person name="Aqrawi P."/>
            <person name="Fu Q."/>
            <person name="Thornton R."/>
            <person name="Raj R."/>
            <person name="Goodspeed R."/>
            <person name="Mata R."/>
            <person name="Najjar R."/>
            <person name="Gubbala S."/>
            <person name="Lee S."/>
            <person name="Denson S."/>
            <person name="Patil S."/>
            <person name="Macmil S."/>
            <person name="Qi S."/>
            <person name="Matskevitch T."/>
            <person name="Palculict T."/>
            <person name="Mathew T."/>
            <person name="Vee V."/>
            <person name="Velamala V."/>
            <person name="Korchina V."/>
            <person name="Cai W."/>
            <person name="Liu W."/>
            <person name="Dai W."/>
            <person name="Zou X."/>
            <person name="Zhu Y."/>
            <person name="Zhang Y."/>
            <person name="Wu Y.-Q."/>
            <person name="Xin Y."/>
            <person name="Nazarath L."/>
            <person name="Kovar C."/>
            <person name="Han Y."/>
            <person name="Muzny D."/>
            <person name="Gibbs R."/>
        </authorList>
    </citation>
    <scope>NUCLEOTIDE SEQUENCE [LARGE SCALE GENOMIC DNA]</scope>
    <source>
        <strain evidence="8">Jacobina</strain>
    </source>
</reference>
<dbReference type="EMBL" id="AJWK01024440">
    <property type="status" value="NOT_ANNOTATED_CDS"/>
    <property type="molecule type" value="Genomic_DNA"/>
</dbReference>
<dbReference type="VEuPathDB" id="VectorBase:LLONM1_003768"/>
<accession>A0A1B0CR74</accession>
<reference evidence="6" key="2">
    <citation type="journal article" date="2020" name="BMC">
        <title>Leishmania infection induces a limited differential gene expression in the sand fly midgut.</title>
        <authorList>
            <person name="Coutinho-Abreu I.V."/>
            <person name="Serafim T.D."/>
            <person name="Meneses C."/>
            <person name="Kamhawi S."/>
            <person name="Oliveira F."/>
            <person name="Valenzuela J.G."/>
        </authorList>
    </citation>
    <scope>NUCLEOTIDE SEQUENCE</scope>
    <source>
        <strain evidence="6">Jacobina</strain>
        <tissue evidence="6">Midgut</tissue>
    </source>
</reference>
<dbReference type="CDD" id="cd00303">
    <property type="entry name" value="retropepsin_like"/>
    <property type="match status" value="1"/>
</dbReference>